<keyword evidence="4" id="KW-0805">Transcription regulation</keyword>
<evidence type="ECO:0000256" key="5">
    <source>
        <dbReference type="ARBA" id="ARBA00023125"/>
    </source>
</evidence>
<comment type="function">
    <text evidence="7">May play the central regulatory role in sporulation. It may be an element of the effector pathway responsible for the activation of sporulation genes in response to nutritional stress. Spo0A may act in concert with spo0H (a sigma factor) to control the expression of some genes that are critical to the sporulation process.</text>
</comment>
<dbReference type="Proteomes" id="UP000324781">
    <property type="component" value="Unassembled WGS sequence"/>
</dbReference>
<dbReference type="Pfam" id="PF00072">
    <property type="entry name" value="Response_reg"/>
    <property type="match status" value="1"/>
</dbReference>
<dbReference type="PANTHER" id="PTHR48111:SF1">
    <property type="entry name" value="TWO-COMPONENT RESPONSE REGULATOR ORR33"/>
    <property type="match status" value="1"/>
</dbReference>
<dbReference type="GO" id="GO:0000976">
    <property type="term" value="F:transcription cis-regulatory region binding"/>
    <property type="evidence" value="ECO:0007669"/>
    <property type="project" value="TreeGrafter"/>
</dbReference>
<dbReference type="OrthoDB" id="9802426at2"/>
<feature type="domain" description="OmpR/PhoB-type" evidence="11">
    <location>
        <begin position="127"/>
        <end position="226"/>
    </location>
</feature>
<dbReference type="CDD" id="cd00383">
    <property type="entry name" value="trans_reg_C"/>
    <property type="match status" value="1"/>
</dbReference>
<dbReference type="PROSITE" id="PS50110">
    <property type="entry name" value="RESPONSE_REGULATORY"/>
    <property type="match status" value="1"/>
</dbReference>
<dbReference type="RefSeq" id="WP_149677783.1">
    <property type="nucleotide sequence ID" value="NZ_DAONMB010000182.1"/>
</dbReference>
<evidence type="ECO:0000313" key="13">
    <source>
        <dbReference type="Proteomes" id="UP000324781"/>
    </source>
</evidence>
<evidence type="ECO:0000256" key="9">
    <source>
        <dbReference type="PROSITE-ProRule" id="PRU01091"/>
    </source>
</evidence>
<evidence type="ECO:0000256" key="2">
    <source>
        <dbReference type="ARBA" id="ARBA00022553"/>
    </source>
</evidence>
<dbReference type="GO" id="GO:0005829">
    <property type="term" value="C:cytosol"/>
    <property type="evidence" value="ECO:0007669"/>
    <property type="project" value="TreeGrafter"/>
</dbReference>
<gene>
    <name evidence="12" type="ORF">SAMN05444373_100512</name>
</gene>
<evidence type="ECO:0000259" key="11">
    <source>
        <dbReference type="PROSITE" id="PS51755"/>
    </source>
</evidence>
<dbReference type="AlphaFoldDB" id="A0A1M6CG08"/>
<evidence type="ECO:0000256" key="7">
    <source>
        <dbReference type="ARBA" id="ARBA00024867"/>
    </source>
</evidence>
<keyword evidence="3" id="KW-0902">Two-component regulatory system</keyword>
<dbReference type="PROSITE" id="PS51755">
    <property type="entry name" value="OMPR_PHOB"/>
    <property type="match status" value="1"/>
</dbReference>
<dbReference type="InterPro" id="IPR001867">
    <property type="entry name" value="OmpR/PhoB-type_DNA-bd"/>
</dbReference>
<organism evidence="12 13">
    <name type="scientific">Thermoclostridium caenicola</name>
    <dbReference type="NCBI Taxonomy" id="659425"/>
    <lineage>
        <taxon>Bacteria</taxon>
        <taxon>Bacillati</taxon>
        <taxon>Bacillota</taxon>
        <taxon>Clostridia</taxon>
        <taxon>Eubacteriales</taxon>
        <taxon>Oscillospiraceae</taxon>
        <taxon>Thermoclostridium</taxon>
    </lineage>
</organism>
<feature type="domain" description="Response regulatory" evidence="10">
    <location>
        <begin position="3"/>
        <end position="116"/>
    </location>
</feature>
<keyword evidence="2 8" id="KW-0597">Phosphoprotein</keyword>
<dbReference type="InterPro" id="IPR036388">
    <property type="entry name" value="WH-like_DNA-bd_sf"/>
</dbReference>
<keyword evidence="13" id="KW-1185">Reference proteome</keyword>
<feature type="DNA-binding region" description="OmpR/PhoB-type" evidence="9">
    <location>
        <begin position="127"/>
        <end position="226"/>
    </location>
</feature>
<reference evidence="12 13" key="1">
    <citation type="submission" date="2016-11" db="EMBL/GenBank/DDBJ databases">
        <authorList>
            <person name="Varghese N."/>
            <person name="Submissions S."/>
        </authorList>
    </citation>
    <scope>NUCLEOTIDE SEQUENCE [LARGE SCALE GENOMIC DNA]</scope>
    <source>
        <strain evidence="12 13">DSM 19027</strain>
    </source>
</reference>
<feature type="modified residue" description="4-aspartylphosphate" evidence="8">
    <location>
        <position position="52"/>
    </location>
</feature>
<dbReference type="GO" id="GO:0000156">
    <property type="term" value="F:phosphorelay response regulator activity"/>
    <property type="evidence" value="ECO:0007669"/>
    <property type="project" value="TreeGrafter"/>
</dbReference>
<protein>
    <recommendedName>
        <fullName evidence="1">Stage 0 sporulation protein A homolog</fullName>
    </recommendedName>
</protein>
<dbReference type="InterPro" id="IPR001789">
    <property type="entry name" value="Sig_transdc_resp-reg_receiver"/>
</dbReference>
<sequence>MARILVVDDETAILELVEMILKREQFSVAVASTGKKALELFESFVPDLVILDLMLPDISGHDLCREMTGRRRTPIIMLTARDDIVDKVLGLELGADDYITKPFDARELVARVKAVLRRLRDERAAGPEVVRHHELVIDLDNRTVYKNDRPVELTLKEYELLEVFARNPRRVFSREELLSKAWGYDFMGDTRAVDTCITRLRKKIEDDSANPRHIITVYGFGYRFGGS</sequence>
<dbReference type="FunFam" id="3.40.50.2300:FF:000001">
    <property type="entry name" value="DNA-binding response regulator PhoB"/>
    <property type="match status" value="1"/>
</dbReference>
<dbReference type="PANTHER" id="PTHR48111">
    <property type="entry name" value="REGULATOR OF RPOS"/>
    <property type="match status" value="1"/>
</dbReference>
<keyword evidence="5 9" id="KW-0238">DNA-binding</keyword>
<evidence type="ECO:0000259" key="10">
    <source>
        <dbReference type="PROSITE" id="PS50110"/>
    </source>
</evidence>
<evidence type="ECO:0000313" key="12">
    <source>
        <dbReference type="EMBL" id="SHI59970.1"/>
    </source>
</evidence>
<evidence type="ECO:0000256" key="6">
    <source>
        <dbReference type="ARBA" id="ARBA00023163"/>
    </source>
</evidence>
<dbReference type="FunFam" id="1.10.10.10:FF:000018">
    <property type="entry name" value="DNA-binding response regulator ResD"/>
    <property type="match status" value="1"/>
</dbReference>
<proteinExistence type="predicted"/>
<dbReference type="GO" id="GO:0006355">
    <property type="term" value="P:regulation of DNA-templated transcription"/>
    <property type="evidence" value="ECO:0007669"/>
    <property type="project" value="InterPro"/>
</dbReference>
<dbReference type="SMART" id="SM00448">
    <property type="entry name" value="REC"/>
    <property type="match status" value="1"/>
</dbReference>
<evidence type="ECO:0000256" key="3">
    <source>
        <dbReference type="ARBA" id="ARBA00023012"/>
    </source>
</evidence>
<dbReference type="InterPro" id="IPR039420">
    <property type="entry name" value="WalR-like"/>
</dbReference>
<keyword evidence="6" id="KW-0804">Transcription</keyword>
<dbReference type="Gene3D" id="3.40.50.2300">
    <property type="match status" value="1"/>
</dbReference>
<accession>A0A1M6CG08</accession>
<dbReference type="GO" id="GO:0032993">
    <property type="term" value="C:protein-DNA complex"/>
    <property type="evidence" value="ECO:0007669"/>
    <property type="project" value="TreeGrafter"/>
</dbReference>
<name>A0A1M6CG08_9FIRM</name>
<dbReference type="SUPFAM" id="SSF52172">
    <property type="entry name" value="CheY-like"/>
    <property type="match status" value="1"/>
</dbReference>
<evidence type="ECO:0000256" key="1">
    <source>
        <dbReference type="ARBA" id="ARBA00018672"/>
    </source>
</evidence>
<dbReference type="Gene3D" id="1.10.10.10">
    <property type="entry name" value="Winged helix-like DNA-binding domain superfamily/Winged helix DNA-binding domain"/>
    <property type="match status" value="1"/>
</dbReference>
<dbReference type="SMART" id="SM00862">
    <property type="entry name" value="Trans_reg_C"/>
    <property type="match status" value="1"/>
</dbReference>
<dbReference type="Gene3D" id="6.10.250.690">
    <property type="match status" value="1"/>
</dbReference>
<dbReference type="Pfam" id="PF00486">
    <property type="entry name" value="Trans_reg_C"/>
    <property type="match status" value="1"/>
</dbReference>
<evidence type="ECO:0000256" key="4">
    <source>
        <dbReference type="ARBA" id="ARBA00023015"/>
    </source>
</evidence>
<evidence type="ECO:0000256" key="8">
    <source>
        <dbReference type="PROSITE-ProRule" id="PRU00169"/>
    </source>
</evidence>
<dbReference type="InterPro" id="IPR011006">
    <property type="entry name" value="CheY-like_superfamily"/>
</dbReference>
<dbReference type="EMBL" id="FQZP01000005">
    <property type="protein sequence ID" value="SHI59970.1"/>
    <property type="molecule type" value="Genomic_DNA"/>
</dbReference>